<dbReference type="GO" id="GO:0003676">
    <property type="term" value="F:nucleic acid binding"/>
    <property type="evidence" value="ECO:0007669"/>
    <property type="project" value="InterPro"/>
</dbReference>
<evidence type="ECO:0000313" key="1">
    <source>
        <dbReference type="EMBL" id="KAF2882587.1"/>
    </source>
</evidence>
<dbReference type="PANTHER" id="PTHR47326">
    <property type="entry name" value="TRANSPOSABLE ELEMENT TC3 TRANSPOSASE-LIKE PROTEIN"/>
    <property type="match status" value="1"/>
</dbReference>
<gene>
    <name evidence="1" type="ORF">ILUMI_23604</name>
</gene>
<dbReference type="InterPro" id="IPR036397">
    <property type="entry name" value="RNaseH_sf"/>
</dbReference>
<dbReference type="AlphaFoldDB" id="A0A8K0CC73"/>
<accession>A0A8K0CC73</accession>
<sequence length="111" mass="13160">MERYTTEQRTKTIEFYIGNQQSIVLTQCAYRQYFNVRATHCTPDCFLWAYLKEQVHINKLATILQLKTNIRNEICAITPEILQKVTENVLKRARMCKAENGHHLQDVIFRI</sequence>
<dbReference type="EMBL" id="VTPC01090604">
    <property type="protein sequence ID" value="KAF2882587.1"/>
    <property type="molecule type" value="Genomic_DNA"/>
</dbReference>
<dbReference type="Gene3D" id="3.30.420.10">
    <property type="entry name" value="Ribonuclease H-like superfamily/Ribonuclease H"/>
    <property type="match status" value="1"/>
</dbReference>
<keyword evidence="2" id="KW-1185">Reference proteome</keyword>
<dbReference type="PANTHER" id="PTHR47326:SF1">
    <property type="entry name" value="HTH PSQ-TYPE DOMAIN-CONTAINING PROTEIN"/>
    <property type="match status" value="1"/>
</dbReference>
<evidence type="ECO:0008006" key="3">
    <source>
        <dbReference type="Google" id="ProtNLM"/>
    </source>
</evidence>
<reference evidence="1" key="1">
    <citation type="submission" date="2019-08" db="EMBL/GenBank/DDBJ databases">
        <title>The genome of the North American firefly Photinus pyralis.</title>
        <authorList>
            <consortium name="Photinus pyralis genome working group"/>
            <person name="Fallon T.R."/>
            <person name="Sander Lower S.E."/>
            <person name="Weng J.-K."/>
        </authorList>
    </citation>
    <scope>NUCLEOTIDE SEQUENCE</scope>
    <source>
        <strain evidence="1">TRF0915ILg1</strain>
        <tissue evidence="1">Whole body</tissue>
    </source>
</reference>
<name>A0A8K0CC73_IGNLU</name>
<dbReference type="OrthoDB" id="8122262at2759"/>
<dbReference type="Proteomes" id="UP000801492">
    <property type="component" value="Unassembled WGS sequence"/>
</dbReference>
<comment type="caution">
    <text evidence="1">The sequence shown here is derived from an EMBL/GenBank/DDBJ whole genome shotgun (WGS) entry which is preliminary data.</text>
</comment>
<evidence type="ECO:0000313" key="2">
    <source>
        <dbReference type="Proteomes" id="UP000801492"/>
    </source>
</evidence>
<organism evidence="1 2">
    <name type="scientific">Ignelater luminosus</name>
    <name type="common">Cucubano</name>
    <name type="synonym">Pyrophorus luminosus</name>
    <dbReference type="NCBI Taxonomy" id="2038154"/>
    <lineage>
        <taxon>Eukaryota</taxon>
        <taxon>Metazoa</taxon>
        <taxon>Ecdysozoa</taxon>
        <taxon>Arthropoda</taxon>
        <taxon>Hexapoda</taxon>
        <taxon>Insecta</taxon>
        <taxon>Pterygota</taxon>
        <taxon>Neoptera</taxon>
        <taxon>Endopterygota</taxon>
        <taxon>Coleoptera</taxon>
        <taxon>Polyphaga</taxon>
        <taxon>Elateriformia</taxon>
        <taxon>Elateroidea</taxon>
        <taxon>Elateridae</taxon>
        <taxon>Agrypninae</taxon>
        <taxon>Pyrophorini</taxon>
        <taxon>Ignelater</taxon>
    </lineage>
</organism>
<proteinExistence type="predicted"/>
<protein>
    <recommendedName>
        <fullName evidence="3">DUF4817 domain-containing protein</fullName>
    </recommendedName>
</protein>